<evidence type="ECO:0000256" key="3">
    <source>
        <dbReference type="ARBA" id="ARBA00022912"/>
    </source>
</evidence>
<organism evidence="6 7">
    <name type="scientific">Filobacillus milosensis</name>
    <dbReference type="NCBI Taxonomy" id="94137"/>
    <lineage>
        <taxon>Bacteria</taxon>
        <taxon>Bacillati</taxon>
        <taxon>Bacillota</taxon>
        <taxon>Bacilli</taxon>
        <taxon>Bacillales</taxon>
        <taxon>Bacillaceae</taxon>
        <taxon>Filobacillus</taxon>
    </lineage>
</organism>
<proteinExistence type="inferred from homology"/>
<dbReference type="EMBL" id="SOPW01000018">
    <property type="protein sequence ID" value="TFB14190.1"/>
    <property type="molecule type" value="Genomic_DNA"/>
</dbReference>
<sequence>MIDIHSHILAGLDDGASLIEESLDIAKAAVNEGIHIIYATPHHNQRYIYDKNLVYTKAKELNRLLQENHINLNVRVGQEVRIRMDLPELLKQNNVLTLGESQYVLIEFPSTQVPHYTKDVFFKLQLAGYQPIIAHPERNIEILHKPNILYDLIINGALSQVTAGSVAGNFGKKIQKLSFKLIEANLVHFIASDAHNISSRGFFINNALANIKQKFGQPPINYFKKNSLLLEDGKHVVSHEPHSLKNKKLLYLL</sequence>
<gene>
    <name evidence="6" type="ORF">E3U55_14165</name>
</gene>
<dbReference type="AlphaFoldDB" id="A0A4Y8IE40"/>
<evidence type="ECO:0000313" key="6">
    <source>
        <dbReference type="EMBL" id="TFB14190.1"/>
    </source>
</evidence>
<dbReference type="OrthoDB" id="9788539at2"/>
<dbReference type="Gene3D" id="3.20.20.140">
    <property type="entry name" value="Metal-dependent hydrolases"/>
    <property type="match status" value="1"/>
</dbReference>
<comment type="catalytic activity">
    <reaction evidence="4 5">
        <text>O-phospho-L-tyrosyl-[protein] + H2O = L-tyrosyl-[protein] + phosphate</text>
        <dbReference type="Rhea" id="RHEA:10684"/>
        <dbReference type="Rhea" id="RHEA-COMP:10136"/>
        <dbReference type="Rhea" id="RHEA-COMP:20101"/>
        <dbReference type="ChEBI" id="CHEBI:15377"/>
        <dbReference type="ChEBI" id="CHEBI:43474"/>
        <dbReference type="ChEBI" id="CHEBI:46858"/>
        <dbReference type="ChEBI" id="CHEBI:61978"/>
        <dbReference type="EC" id="3.1.3.48"/>
    </reaction>
</comment>
<dbReference type="EC" id="3.1.3.48" evidence="5"/>
<name>A0A4Y8IE40_9BACI</name>
<keyword evidence="2 5" id="KW-0378">Hydrolase</keyword>
<dbReference type="GO" id="GO:0030145">
    <property type="term" value="F:manganese ion binding"/>
    <property type="evidence" value="ECO:0007669"/>
    <property type="project" value="UniProtKB-UniRule"/>
</dbReference>
<dbReference type="GO" id="GO:0004725">
    <property type="term" value="F:protein tyrosine phosphatase activity"/>
    <property type="evidence" value="ECO:0007669"/>
    <property type="project" value="UniProtKB-UniRule"/>
</dbReference>
<keyword evidence="3 5" id="KW-0904">Protein phosphatase</keyword>
<keyword evidence="7" id="KW-1185">Reference proteome</keyword>
<comment type="caution">
    <text evidence="6">The sequence shown here is derived from an EMBL/GenBank/DDBJ whole genome shotgun (WGS) entry which is preliminary data.</text>
</comment>
<dbReference type="SUPFAM" id="SSF89550">
    <property type="entry name" value="PHP domain-like"/>
    <property type="match status" value="1"/>
</dbReference>
<comment type="similarity">
    <text evidence="1 5">Belongs to the metallo-dependent hydrolases superfamily. CpsB/CapC family.</text>
</comment>
<protein>
    <recommendedName>
        <fullName evidence="5">Tyrosine-protein phosphatase</fullName>
        <ecNumber evidence="5">3.1.3.48</ecNumber>
    </recommendedName>
</protein>
<dbReference type="Pfam" id="PF19567">
    <property type="entry name" value="CpsB_CapC"/>
    <property type="match status" value="1"/>
</dbReference>
<accession>A0A4Y8IE40</accession>
<evidence type="ECO:0000256" key="2">
    <source>
        <dbReference type="ARBA" id="ARBA00022801"/>
    </source>
</evidence>
<reference evidence="6 7" key="1">
    <citation type="submission" date="2019-03" db="EMBL/GenBank/DDBJ databases">
        <authorList>
            <person name="He R.-H."/>
        </authorList>
    </citation>
    <scope>NUCLEOTIDE SEQUENCE [LARGE SCALE GENOMIC DNA]</scope>
    <source>
        <strain evidence="7">SH 714</strain>
    </source>
</reference>
<evidence type="ECO:0000256" key="1">
    <source>
        <dbReference type="ARBA" id="ARBA00005750"/>
    </source>
</evidence>
<dbReference type="PANTHER" id="PTHR39181">
    <property type="entry name" value="TYROSINE-PROTEIN PHOSPHATASE YWQE"/>
    <property type="match status" value="1"/>
</dbReference>
<dbReference type="Proteomes" id="UP000297975">
    <property type="component" value="Unassembled WGS sequence"/>
</dbReference>
<evidence type="ECO:0000313" key="7">
    <source>
        <dbReference type="Proteomes" id="UP000297975"/>
    </source>
</evidence>
<dbReference type="RefSeq" id="WP_134341135.1">
    <property type="nucleotide sequence ID" value="NZ_SOPW01000018.1"/>
</dbReference>
<evidence type="ECO:0000256" key="5">
    <source>
        <dbReference type="PIRNR" id="PIRNR016557"/>
    </source>
</evidence>
<dbReference type="InterPro" id="IPR016667">
    <property type="entry name" value="Caps_polysacc_synth_CpsB/CapC"/>
</dbReference>
<dbReference type="PANTHER" id="PTHR39181:SF1">
    <property type="entry name" value="TYROSINE-PROTEIN PHOSPHATASE YWQE"/>
    <property type="match status" value="1"/>
</dbReference>
<dbReference type="InterPro" id="IPR016195">
    <property type="entry name" value="Pol/histidinol_Pase-like"/>
</dbReference>
<evidence type="ECO:0000256" key="4">
    <source>
        <dbReference type="ARBA" id="ARBA00051722"/>
    </source>
</evidence>
<dbReference type="PIRSF" id="PIRSF016557">
    <property type="entry name" value="Caps_synth_CpsB"/>
    <property type="match status" value="1"/>
</dbReference>